<dbReference type="EMBL" id="MGGE01000044">
    <property type="protein sequence ID" value="OGM20337.1"/>
    <property type="molecule type" value="Genomic_DNA"/>
</dbReference>
<evidence type="ECO:0000256" key="11">
    <source>
        <dbReference type="ARBA" id="ARBA00032707"/>
    </source>
</evidence>
<dbReference type="GO" id="GO:0050380">
    <property type="term" value="F:undecaprenyl-diphosphatase activity"/>
    <property type="evidence" value="ECO:0007669"/>
    <property type="project" value="UniProtKB-UniRule"/>
</dbReference>
<dbReference type="GO" id="GO:0046677">
    <property type="term" value="P:response to antibiotic"/>
    <property type="evidence" value="ECO:0007669"/>
    <property type="project" value="UniProtKB-UniRule"/>
</dbReference>
<keyword evidence="14" id="KW-0961">Cell wall biogenesis/degradation</keyword>
<evidence type="ECO:0000256" key="10">
    <source>
        <dbReference type="ARBA" id="ARBA00023251"/>
    </source>
</evidence>
<evidence type="ECO:0000256" key="7">
    <source>
        <dbReference type="ARBA" id="ARBA00022801"/>
    </source>
</evidence>
<dbReference type="GO" id="GO:0005886">
    <property type="term" value="C:plasma membrane"/>
    <property type="evidence" value="ECO:0007669"/>
    <property type="project" value="UniProtKB-SubCell"/>
</dbReference>
<comment type="function">
    <text evidence="14">Catalyzes the dephosphorylation of undecaprenyl diphosphate (UPP). Confers resistance to bacitracin.</text>
</comment>
<feature type="transmembrane region" description="Helical" evidence="14">
    <location>
        <begin position="129"/>
        <end position="147"/>
    </location>
</feature>
<dbReference type="PANTHER" id="PTHR30622">
    <property type="entry name" value="UNDECAPRENYL-DIPHOSPHATASE"/>
    <property type="match status" value="1"/>
</dbReference>
<comment type="miscellaneous">
    <text evidence="14">Bacitracin is thought to be involved in the inhibition of peptidoglycan synthesis by sequestering undecaprenyl diphosphate, thereby reducing the pool of lipid carrier available.</text>
</comment>
<dbReference type="Pfam" id="PF02673">
    <property type="entry name" value="BacA"/>
    <property type="match status" value="1"/>
</dbReference>
<feature type="transmembrane region" description="Helical" evidence="14">
    <location>
        <begin position="72"/>
        <end position="90"/>
    </location>
</feature>
<name>A0A1F7XZ56_9BACT</name>
<feature type="transmembrane region" description="Helical" evidence="14">
    <location>
        <begin position="167"/>
        <end position="187"/>
    </location>
</feature>
<dbReference type="GO" id="GO:0009252">
    <property type="term" value="P:peptidoglycan biosynthetic process"/>
    <property type="evidence" value="ECO:0007669"/>
    <property type="project" value="UniProtKB-KW"/>
</dbReference>
<feature type="transmembrane region" description="Helical" evidence="14">
    <location>
        <begin position="40"/>
        <end position="60"/>
    </location>
</feature>
<reference evidence="15 16" key="1">
    <citation type="journal article" date="2016" name="Nat. Commun.">
        <title>Thousands of microbial genomes shed light on interconnected biogeochemical processes in an aquifer system.</title>
        <authorList>
            <person name="Anantharaman K."/>
            <person name="Brown C.T."/>
            <person name="Hug L.A."/>
            <person name="Sharon I."/>
            <person name="Castelle C.J."/>
            <person name="Probst A.J."/>
            <person name="Thomas B.C."/>
            <person name="Singh A."/>
            <person name="Wilkins M.J."/>
            <person name="Karaoz U."/>
            <person name="Brodie E.L."/>
            <person name="Williams K.H."/>
            <person name="Hubbard S.S."/>
            <person name="Banfield J.F."/>
        </authorList>
    </citation>
    <scope>NUCLEOTIDE SEQUENCE [LARGE SCALE GENOMIC DNA]</scope>
</reference>
<evidence type="ECO:0000313" key="16">
    <source>
        <dbReference type="Proteomes" id="UP000178419"/>
    </source>
</evidence>
<keyword evidence="14" id="KW-0573">Peptidoglycan synthesis</keyword>
<gene>
    <name evidence="14" type="primary">uppP</name>
    <name evidence="15" type="ORF">A2714_04805</name>
</gene>
<evidence type="ECO:0000256" key="5">
    <source>
        <dbReference type="ARBA" id="ARBA00022475"/>
    </source>
</evidence>
<keyword evidence="6 14" id="KW-0812">Transmembrane</keyword>
<evidence type="ECO:0000256" key="1">
    <source>
        <dbReference type="ARBA" id="ARBA00004651"/>
    </source>
</evidence>
<evidence type="ECO:0000313" key="15">
    <source>
        <dbReference type="EMBL" id="OGM20337.1"/>
    </source>
</evidence>
<keyword evidence="7 14" id="KW-0378">Hydrolase</keyword>
<accession>A0A1F7XZ56</accession>
<evidence type="ECO:0000256" key="9">
    <source>
        <dbReference type="ARBA" id="ARBA00023136"/>
    </source>
</evidence>
<evidence type="ECO:0000256" key="2">
    <source>
        <dbReference type="ARBA" id="ARBA00010621"/>
    </source>
</evidence>
<keyword evidence="8 14" id="KW-1133">Transmembrane helix</keyword>
<dbReference type="HAMAP" id="MF_01006">
    <property type="entry name" value="Undec_diphosphatase"/>
    <property type="match status" value="1"/>
</dbReference>
<keyword evidence="14" id="KW-0133">Cell shape</keyword>
<dbReference type="EC" id="3.6.1.27" evidence="3 14"/>
<feature type="transmembrane region" description="Helical" evidence="14">
    <location>
        <begin position="199"/>
        <end position="216"/>
    </location>
</feature>
<sequence>MNALWAIVLGILQGLTEFIPVSSSGHLVLAQSLIPGFSQPGILFDVVLHLGTLFAVFYFFRKTILRLGRKYYLLLIVGSIPAALIGFLFQEQLVSTFGNVKMVGLELIITGVLNLLIDRFEANKQKISFLDSFLVGISQAIAIIPGISRSGATIFSAVKLGIDKKKAAEFSFLLSIPAIAGANILQFLSNDVSSLENPLNYVIGFAAAFVTGFWSINLVLKSLAKRKFSVFGVYSIVLGSIVLLFK</sequence>
<proteinExistence type="inferred from homology"/>
<comment type="subcellular location">
    <subcellularLocation>
        <location evidence="1 14">Cell membrane</location>
        <topology evidence="1 14">Multi-pass membrane protein</topology>
    </subcellularLocation>
</comment>
<dbReference type="Proteomes" id="UP000178419">
    <property type="component" value="Unassembled WGS sequence"/>
</dbReference>
<comment type="caution">
    <text evidence="15">The sequence shown here is derived from an EMBL/GenBank/DDBJ whole genome shotgun (WGS) entry which is preliminary data.</text>
</comment>
<comment type="catalytic activity">
    <reaction evidence="13 14">
        <text>di-trans,octa-cis-undecaprenyl diphosphate + H2O = di-trans,octa-cis-undecaprenyl phosphate + phosphate + H(+)</text>
        <dbReference type="Rhea" id="RHEA:28094"/>
        <dbReference type="ChEBI" id="CHEBI:15377"/>
        <dbReference type="ChEBI" id="CHEBI:15378"/>
        <dbReference type="ChEBI" id="CHEBI:43474"/>
        <dbReference type="ChEBI" id="CHEBI:58405"/>
        <dbReference type="ChEBI" id="CHEBI:60392"/>
        <dbReference type="EC" id="3.6.1.27"/>
    </reaction>
</comment>
<dbReference type="GO" id="GO:0008360">
    <property type="term" value="P:regulation of cell shape"/>
    <property type="evidence" value="ECO:0007669"/>
    <property type="project" value="UniProtKB-KW"/>
</dbReference>
<evidence type="ECO:0000256" key="6">
    <source>
        <dbReference type="ARBA" id="ARBA00022692"/>
    </source>
</evidence>
<keyword evidence="10 14" id="KW-0046">Antibiotic resistance</keyword>
<evidence type="ECO:0000256" key="14">
    <source>
        <dbReference type="HAMAP-Rule" id="MF_01006"/>
    </source>
</evidence>
<evidence type="ECO:0000256" key="3">
    <source>
        <dbReference type="ARBA" id="ARBA00012374"/>
    </source>
</evidence>
<dbReference type="GO" id="GO:0071555">
    <property type="term" value="P:cell wall organization"/>
    <property type="evidence" value="ECO:0007669"/>
    <property type="project" value="UniProtKB-KW"/>
</dbReference>
<evidence type="ECO:0000256" key="12">
    <source>
        <dbReference type="ARBA" id="ARBA00032932"/>
    </source>
</evidence>
<dbReference type="InterPro" id="IPR003824">
    <property type="entry name" value="UppP"/>
</dbReference>
<organism evidence="15 16">
    <name type="scientific">Candidatus Woesebacteria bacterium RIFCSPHIGHO2_01_FULL_38_9</name>
    <dbReference type="NCBI Taxonomy" id="1802492"/>
    <lineage>
        <taxon>Bacteria</taxon>
        <taxon>Candidatus Woeseibacteriota</taxon>
    </lineage>
</organism>
<dbReference type="PANTHER" id="PTHR30622:SF2">
    <property type="entry name" value="UNDECAPRENYL-DIPHOSPHATASE"/>
    <property type="match status" value="1"/>
</dbReference>
<evidence type="ECO:0000256" key="8">
    <source>
        <dbReference type="ARBA" id="ARBA00022989"/>
    </source>
</evidence>
<evidence type="ECO:0000256" key="4">
    <source>
        <dbReference type="ARBA" id="ARBA00021581"/>
    </source>
</evidence>
<evidence type="ECO:0000256" key="13">
    <source>
        <dbReference type="ARBA" id="ARBA00047594"/>
    </source>
</evidence>
<protein>
    <recommendedName>
        <fullName evidence="4 14">Undecaprenyl-diphosphatase</fullName>
        <ecNumber evidence="3 14">3.6.1.27</ecNumber>
    </recommendedName>
    <alternativeName>
        <fullName evidence="12 14">Bacitracin resistance protein</fullName>
    </alternativeName>
    <alternativeName>
        <fullName evidence="11 14">Undecaprenyl pyrophosphate phosphatase</fullName>
    </alternativeName>
</protein>
<keyword evidence="5 14" id="KW-1003">Cell membrane</keyword>
<keyword evidence="9 14" id="KW-0472">Membrane</keyword>
<feature type="transmembrane region" description="Helical" evidence="14">
    <location>
        <begin position="228"/>
        <end position="245"/>
    </location>
</feature>
<dbReference type="AlphaFoldDB" id="A0A1F7XZ56"/>
<comment type="similarity">
    <text evidence="2 14">Belongs to the UppP family.</text>
</comment>